<reference evidence="3" key="1">
    <citation type="submission" date="2017-02" db="EMBL/GenBank/DDBJ databases">
        <title>Complete genome sequence of Cupriavidus necator strain NH9, a 3-chlorobenzoate degrader.</title>
        <authorList>
            <person name="Moriuchi R."/>
            <person name="Dohra H."/>
            <person name="Ogawa N."/>
        </authorList>
    </citation>
    <scope>NUCLEOTIDE SEQUENCE [LARGE SCALE GENOMIC DNA]</scope>
    <source>
        <strain evidence="3">NH9</strain>
        <plasmid evidence="3">penh91</plasmid>
    </source>
</reference>
<keyword evidence="2" id="KW-0614">Plasmid</keyword>
<geneLocation type="plasmid" evidence="3">
    <name>penh91</name>
</geneLocation>
<dbReference type="RefSeq" id="WP_013397101.1">
    <property type="nucleotide sequence ID" value="NZ_CP017760.1"/>
</dbReference>
<dbReference type="Proteomes" id="UP000189627">
    <property type="component" value="Plasmid pENH91"/>
</dbReference>
<proteinExistence type="predicted"/>
<organism evidence="2 3">
    <name type="scientific">Cupriavidus necator</name>
    <name type="common">Alcaligenes eutrophus</name>
    <name type="synonym">Ralstonia eutropha</name>
    <dbReference type="NCBI Taxonomy" id="106590"/>
    <lineage>
        <taxon>Bacteria</taxon>
        <taxon>Pseudomonadati</taxon>
        <taxon>Pseudomonadota</taxon>
        <taxon>Betaproteobacteria</taxon>
        <taxon>Burkholderiales</taxon>
        <taxon>Burkholderiaceae</taxon>
        <taxon>Cupriavidus</taxon>
    </lineage>
</organism>
<evidence type="ECO:0000256" key="1">
    <source>
        <dbReference type="SAM" id="MobiDB-lite"/>
    </source>
</evidence>
<sequence length="63" mass="7102">MSMTKKASQMKVPRPVSLPRGRGISSRPRIEEHALENLLKRFDPKLHGGEVMAWRPVGVEVLP</sequence>
<protein>
    <submittedName>
        <fullName evidence="2">Uncharacterized protein</fullName>
    </submittedName>
</protein>
<accession>A0A1U9V558</accession>
<dbReference type="EMBL" id="CP017760">
    <property type="protein sequence ID" value="AQV99515.1"/>
    <property type="molecule type" value="Genomic_DNA"/>
</dbReference>
<name>A0A1U9V558_CUPNE</name>
<gene>
    <name evidence="2" type="ORF">BJN34_37205</name>
</gene>
<dbReference type="OrthoDB" id="9795766at2"/>
<feature type="region of interest" description="Disordered" evidence="1">
    <location>
        <begin position="1"/>
        <end position="29"/>
    </location>
</feature>
<dbReference type="KEGG" id="cuh:BJN34_37205"/>
<dbReference type="AlphaFoldDB" id="A0A1U9V558"/>
<evidence type="ECO:0000313" key="2">
    <source>
        <dbReference type="EMBL" id="AQV99515.1"/>
    </source>
</evidence>
<evidence type="ECO:0000313" key="3">
    <source>
        <dbReference type="Proteomes" id="UP000189627"/>
    </source>
</evidence>